<accession>A0A6J8CEX4</accession>
<keyword evidence="3" id="KW-1185">Reference proteome</keyword>
<gene>
    <name evidence="2" type="ORF">MCOR_28335</name>
</gene>
<feature type="region of interest" description="Disordered" evidence="1">
    <location>
        <begin position="10"/>
        <end position="32"/>
    </location>
</feature>
<feature type="compositionally biased region" description="Polar residues" evidence="1">
    <location>
        <begin position="184"/>
        <end position="197"/>
    </location>
</feature>
<feature type="region of interest" description="Disordered" evidence="1">
    <location>
        <begin position="110"/>
        <end position="197"/>
    </location>
</feature>
<dbReference type="EMBL" id="CACVKT020005203">
    <property type="protein sequence ID" value="CAC5393470.1"/>
    <property type="molecule type" value="Genomic_DNA"/>
</dbReference>
<name>A0A6J8CEX4_MYTCO</name>
<evidence type="ECO:0000313" key="3">
    <source>
        <dbReference type="Proteomes" id="UP000507470"/>
    </source>
</evidence>
<proteinExistence type="predicted"/>
<dbReference type="OrthoDB" id="10373464at2759"/>
<sequence length="197" mass="21772">MDMKIVELLASPEASSPSKHEPTCDKAKTIPNGNRQVLPEKIIPLKDLNAVVGANAEHLQGALYQKHRKLVEQVLGRWAKKAKYVNNDKPGMLQLVQEATKQKLIGLKKHKDSKEDVITEIPATKRTNGNKVKPVGRNPTTKRTNGNKVKPVGSPEQKRKLSSSSILSKNKVNAKMEYDKDSLSESYNGPDSNDSNV</sequence>
<feature type="compositionally biased region" description="Basic and acidic residues" evidence="1">
    <location>
        <begin position="174"/>
        <end position="183"/>
    </location>
</feature>
<evidence type="ECO:0000313" key="2">
    <source>
        <dbReference type="EMBL" id="CAC5393470.1"/>
    </source>
</evidence>
<organism evidence="2 3">
    <name type="scientific">Mytilus coruscus</name>
    <name type="common">Sea mussel</name>
    <dbReference type="NCBI Taxonomy" id="42192"/>
    <lineage>
        <taxon>Eukaryota</taxon>
        <taxon>Metazoa</taxon>
        <taxon>Spiralia</taxon>
        <taxon>Lophotrochozoa</taxon>
        <taxon>Mollusca</taxon>
        <taxon>Bivalvia</taxon>
        <taxon>Autobranchia</taxon>
        <taxon>Pteriomorphia</taxon>
        <taxon>Mytilida</taxon>
        <taxon>Mytiloidea</taxon>
        <taxon>Mytilidae</taxon>
        <taxon>Mytilinae</taxon>
        <taxon>Mytilus</taxon>
    </lineage>
</organism>
<dbReference type="Proteomes" id="UP000507470">
    <property type="component" value="Unassembled WGS sequence"/>
</dbReference>
<reference evidence="2 3" key="1">
    <citation type="submission" date="2020-06" db="EMBL/GenBank/DDBJ databases">
        <authorList>
            <person name="Li R."/>
            <person name="Bekaert M."/>
        </authorList>
    </citation>
    <scope>NUCLEOTIDE SEQUENCE [LARGE SCALE GENOMIC DNA]</scope>
    <source>
        <strain evidence="3">wild</strain>
    </source>
</reference>
<evidence type="ECO:0000256" key="1">
    <source>
        <dbReference type="SAM" id="MobiDB-lite"/>
    </source>
</evidence>
<feature type="compositionally biased region" description="Polar residues" evidence="1">
    <location>
        <begin position="138"/>
        <end position="147"/>
    </location>
</feature>
<dbReference type="AlphaFoldDB" id="A0A6J8CEX4"/>
<feature type="compositionally biased region" description="Basic and acidic residues" evidence="1">
    <location>
        <begin position="18"/>
        <end position="28"/>
    </location>
</feature>
<protein>
    <submittedName>
        <fullName evidence="2">Uncharacterized protein</fullName>
    </submittedName>
</protein>